<dbReference type="GO" id="GO:0004527">
    <property type="term" value="F:exonuclease activity"/>
    <property type="evidence" value="ECO:0007669"/>
    <property type="project" value="UniProtKB-KW"/>
</dbReference>
<dbReference type="CDD" id="cd09194">
    <property type="entry name" value="PLDc_yTdp1_1"/>
    <property type="match status" value="1"/>
</dbReference>
<evidence type="ECO:0000256" key="8">
    <source>
        <dbReference type="ARBA" id="ARBA00023242"/>
    </source>
</evidence>
<evidence type="ECO:0000313" key="13">
    <source>
        <dbReference type="EMBL" id="KAF5845277.1"/>
    </source>
</evidence>
<dbReference type="GO" id="GO:0003697">
    <property type="term" value="F:single-stranded DNA binding"/>
    <property type="evidence" value="ECO:0007669"/>
    <property type="project" value="TreeGrafter"/>
</dbReference>
<feature type="compositionally biased region" description="Basic and acidic residues" evidence="12">
    <location>
        <begin position="16"/>
        <end position="26"/>
    </location>
</feature>
<evidence type="ECO:0000256" key="1">
    <source>
        <dbReference type="ARBA" id="ARBA00004123"/>
    </source>
</evidence>
<feature type="binding site" evidence="10">
    <location>
        <position position="496"/>
    </location>
    <ligand>
        <name>substrate</name>
    </ligand>
</feature>
<dbReference type="Pfam" id="PF06087">
    <property type="entry name" value="Tyr-DNA_phospho"/>
    <property type="match status" value="1"/>
</dbReference>
<dbReference type="SUPFAM" id="SSF56024">
    <property type="entry name" value="Phospholipase D/nuclease"/>
    <property type="match status" value="2"/>
</dbReference>
<dbReference type="InterPro" id="IPR010347">
    <property type="entry name" value="Tdp1"/>
</dbReference>
<feature type="active site" description="Proton donor/acceptor" evidence="9">
    <location>
        <position position="494"/>
    </location>
</feature>
<protein>
    <recommendedName>
        <fullName evidence="15">PLD phosphodiesterase domain-containing protein</fullName>
    </recommendedName>
</protein>
<reference evidence="13" key="1">
    <citation type="submission" date="2019-11" db="EMBL/GenBank/DDBJ databases">
        <title>Bipolaris sorokiniana Genome sequencing.</title>
        <authorList>
            <person name="Wang H."/>
        </authorList>
    </citation>
    <scope>NUCLEOTIDE SEQUENCE</scope>
</reference>
<feature type="region of interest" description="Disordered" evidence="12">
    <location>
        <begin position="1"/>
        <end position="49"/>
    </location>
</feature>
<evidence type="ECO:0000256" key="7">
    <source>
        <dbReference type="ARBA" id="ARBA00023204"/>
    </source>
</evidence>
<evidence type="ECO:0000256" key="10">
    <source>
        <dbReference type="PIRSR" id="PIRSR610347-2"/>
    </source>
</evidence>
<feature type="active site" description="Nucleophile" evidence="9">
    <location>
        <position position="219"/>
    </location>
</feature>
<dbReference type="FunFam" id="3.30.870.10:FF:000038">
    <property type="entry name" value="Probable tyrosyl-DNA phosphodiesterase"/>
    <property type="match status" value="1"/>
</dbReference>
<evidence type="ECO:0000313" key="14">
    <source>
        <dbReference type="Proteomes" id="UP000624244"/>
    </source>
</evidence>
<evidence type="ECO:0000256" key="11">
    <source>
        <dbReference type="PIRSR" id="PIRSR610347-3"/>
    </source>
</evidence>
<dbReference type="PANTHER" id="PTHR12415">
    <property type="entry name" value="TYROSYL-DNA PHOSPHODIESTERASE 1"/>
    <property type="match status" value="1"/>
</dbReference>
<evidence type="ECO:0000256" key="4">
    <source>
        <dbReference type="ARBA" id="ARBA00022763"/>
    </source>
</evidence>
<keyword evidence="8" id="KW-0539">Nucleus</keyword>
<evidence type="ECO:0000256" key="3">
    <source>
        <dbReference type="ARBA" id="ARBA00022722"/>
    </source>
</evidence>
<dbReference type="PANTHER" id="PTHR12415:SF0">
    <property type="entry name" value="TYROSYL-DNA PHOSPHODIESTERASE 1"/>
    <property type="match status" value="1"/>
</dbReference>
<evidence type="ECO:0000256" key="2">
    <source>
        <dbReference type="ARBA" id="ARBA00010205"/>
    </source>
</evidence>
<evidence type="ECO:0000256" key="12">
    <source>
        <dbReference type="SAM" id="MobiDB-lite"/>
    </source>
</evidence>
<organism evidence="13 14">
    <name type="scientific">Cochliobolus sativus</name>
    <name type="common">Common root rot and spot blotch fungus</name>
    <name type="synonym">Bipolaris sorokiniana</name>
    <dbReference type="NCBI Taxonomy" id="45130"/>
    <lineage>
        <taxon>Eukaryota</taxon>
        <taxon>Fungi</taxon>
        <taxon>Dikarya</taxon>
        <taxon>Ascomycota</taxon>
        <taxon>Pezizomycotina</taxon>
        <taxon>Dothideomycetes</taxon>
        <taxon>Pleosporomycetidae</taxon>
        <taxon>Pleosporales</taxon>
        <taxon>Pleosporineae</taxon>
        <taxon>Pleosporaceae</taxon>
        <taxon>Bipolaris</taxon>
    </lineage>
</organism>
<evidence type="ECO:0000256" key="9">
    <source>
        <dbReference type="PIRSR" id="PIRSR610347-1"/>
    </source>
</evidence>
<dbReference type="GO" id="GO:0017005">
    <property type="term" value="F:3'-tyrosyl-DNA phosphodiesterase activity"/>
    <property type="evidence" value="ECO:0007669"/>
    <property type="project" value="TreeGrafter"/>
</dbReference>
<name>A0A8H5Z9J7_COCSA</name>
<comment type="similarity">
    <text evidence="2">Belongs to the tyrosyl-DNA phosphodiesterase family.</text>
</comment>
<dbReference type="CDD" id="cd09123">
    <property type="entry name" value="PLDc_Tdp1_2"/>
    <property type="match status" value="1"/>
</dbReference>
<sequence>MQQESEDTPPSKRRRLDVVDSPKEEVLENQPFSTESTKSLDRPISPPSLSKRVGCGLGVDFTPSWSFDGVVKEEVSLGMAEPSTSGSRETVKEKDADLETRFIPSPVRLTRIEKLPKEKNVDTVGLTDLLGDPLIKECWNFNYLFDLDFIMQVFSGFEILGRDTQHFDRDIRDMVKVKIVHGFWRGDDKNRIALLETAERYPNIELISAYIPDPFGTHHSKMLILFRHDDTAQVVIHTANMIHRDWANMTQAVWASPLLPLLRHTTSEQSNSSKIHSIGSGERFKVDLLRYLYAYGMRLGALTSQLKYYDFSSIRAAFLGSAPSKQKLTAAGPSHTAFGWLGLDQILSSIPVKASGDSLRPHIVTQISSVATLGATPTWLFHFQSILSRCPDAKDTEKEEASSSFTKASMLFTKQESNAAEAPEPKFSVVFPTPAEIRMSLDGYTAGGSIHWKFQSVQQQKQLEYMHPILCHWTPVSRPDPSQQEAHRGTAAPHIKTYIRFSDETHTTIDWALLTSANLSKQAWGDVMNKNEEIRVQSWETGVVMWPALFAEFEHSSTMVPVFGADNPETGKHGEGKRETVVGFRMPYNLPLVPYSADERPWCATLAYEEPDRYGLTWARWGR</sequence>
<keyword evidence="7" id="KW-0234">DNA repair</keyword>
<gene>
    <name evidence="13" type="ORF">GGP41_002896</name>
</gene>
<keyword evidence="5" id="KW-0378">Hydrolase</keyword>
<keyword evidence="3" id="KW-0540">Nuclease</keyword>
<dbReference type="Proteomes" id="UP000624244">
    <property type="component" value="Unassembled WGS sequence"/>
</dbReference>
<keyword evidence="6" id="KW-0269">Exonuclease</keyword>
<proteinExistence type="inferred from homology"/>
<feature type="binding site" evidence="10">
    <location>
        <position position="221"/>
    </location>
    <ligand>
        <name>substrate</name>
    </ligand>
</feature>
<evidence type="ECO:0000256" key="5">
    <source>
        <dbReference type="ARBA" id="ARBA00022801"/>
    </source>
</evidence>
<comment type="caution">
    <text evidence="13">The sequence shown here is derived from an EMBL/GenBank/DDBJ whole genome shotgun (WGS) entry which is preliminary data.</text>
</comment>
<evidence type="ECO:0000256" key="6">
    <source>
        <dbReference type="ARBA" id="ARBA00022839"/>
    </source>
</evidence>
<dbReference type="GO" id="GO:0005634">
    <property type="term" value="C:nucleus"/>
    <property type="evidence" value="ECO:0007669"/>
    <property type="project" value="UniProtKB-SubCell"/>
</dbReference>
<evidence type="ECO:0008006" key="15">
    <source>
        <dbReference type="Google" id="ProtNLM"/>
    </source>
</evidence>
<comment type="subcellular location">
    <subcellularLocation>
        <location evidence="1">Nucleus</location>
    </subcellularLocation>
</comment>
<dbReference type="AlphaFoldDB" id="A0A8H5Z9J7"/>
<accession>A0A8H5Z9J7</accession>
<keyword evidence="4" id="KW-0227">DNA damage</keyword>
<dbReference type="GO" id="GO:0006281">
    <property type="term" value="P:DNA repair"/>
    <property type="evidence" value="ECO:0007669"/>
    <property type="project" value="UniProtKB-KW"/>
</dbReference>
<feature type="site" description="Interaction with DNA" evidence="11">
    <location>
        <position position="520"/>
    </location>
</feature>
<dbReference type="GO" id="GO:0003690">
    <property type="term" value="F:double-stranded DNA binding"/>
    <property type="evidence" value="ECO:0007669"/>
    <property type="project" value="TreeGrafter"/>
</dbReference>
<dbReference type="Gene3D" id="3.30.870.10">
    <property type="entry name" value="Endonuclease Chain A"/>
    <property type="match status" value="2"/>
</dbReference>
<dbReference type="EMBL" id="WNKQ01000019">
    <property type="protein sequence ID" value="KAF5845277.1"/>
    <property type="molecule type" value="Genomic_DNA"/>
</dbReference>